<evidence type="ECO:0000313" key="2">
    <source>
        <dbReference type="Proteomes" id="UP001174934"/>
    </source>
</evidence>
<dbReference type="EMBL" id="JAULSR010000002">
    <property type="protein sequence ID" value="KAK0629264.1"/>
    <property type="molecule type" value="Genomic_DNA"/>
</dbReference>
<reference evidence="1" key="1">
    <citation type="submission" date="2023-06" db="EMBL/GenBank/DDBJ databases">
        <title>Genome-scale phylogeny and comparative genomics of the fungal order Sordariales.</title>
        <authorList>
            <consortium name="Lawrence Berkeley National Laboratory"/>
            <person name="Hensen N."/>
            <person name="Bonometti L."/>
            <person name="Westerberg I."/>
            <person name="Brannstrom I.O."/>
            <person name="Guillou S."/>
            <person name="Cros-Aarteil S."/>
            <person name="Calhoun S."/>
            <person name="Haridas S."/>
            <person name="Kuo A."/>
            <person name="Mondo S."/>
            <person name="Pangilinan J."/>
            <person name="Riley R."/>
            <person name="LaButti K."/>
            <person name="Andreopoulos B."/>
            <person name="Lipzen A."/>
            <person name="Chen C."/>
            <person name="Yanf M."/>
            <person name="Daum C."/>
            <person name="Ng V."/>
            <person name="Clum A."/>
            <person name="Steindorff A."/>
            <person name="Ohm R."/>
            <person name="Martin F."/>
            <person name="Silar P."/>
            <person name="Natvig D."/>
            <person name="Lalanne C."/>
            <person name="Gautier V."/>
            <person name="Ament-velasquez S.L."/>
            <person name="Kruys A."/>
            <person name="Hutchinson M.I."/>
            <person name="Powell A.J."/>
            <person name="Barry K."/>
            <person name="Miller A.N."/>
            <person name="Grigoriev I.V."/>
            <person name="Debuchy R."/>
            <person name="Gladieux P."/>
            <person name="Thoren M.H."/>
            <person name="Johannesson H."/>
        </authorList>
    </citation>
    <scope>NUCLEOTIDE SEQUENCE</scope>
    <source>
        <strain evidence="1">SMH3391-2</strain>
    </source>
</reference>
<proteinExistence type="predicted"/>
<keyword evidence="2" id="KW-1185">Reference proteome</keyword>
<evidence type="ECO:0000313" key="1">
    <source>
        <dbReference type="EMBL" id="KAK0629264.1"/>
    </source>
</evidence>
<comment type="caution">
    <text evidence="1">The sequence shown here is derived from an EMBL/GenBank/DDBJ whole genome shotgun (WGS) entry which is preliminary data.</text>
</comment>
<gene>
    <name evidence="1" type="ORF">B0T17DRAFT_615067</name>
</gene>
<accession>A0AA39X8I3</accession>
<dbReference type="Proteomes" id="UP001174934">
    <property type="component" value="Unassembled WGS sequence"/>
</dbReference>
<name>A0AA39X8I3_9PEZI</name>
<sequence>MADQEVRLVSAPRPPLSPIVIAWIRYVMGEGREPASDEGSYADELSNEDDWDVWSVAVHDTYNLPAVDNVPPWRLGLLWTPRNGDMPPFTIGGQIRYDKPLVGRQIQAVTYFSTQKATGGAVVRIDSHHYQITAAWIDLPLLSWPPTDEDLFPVIDATPERDCRGSSHHLDYRLIPLGRAIENPYPLPLNTTGYQTEWSPRPVCITRAARCPDTPTWVLVLCSSGLKAAILNPIPNVHRPAHTSDQLLAIPNVYALWITPVGRGPPQENDQEPQVGASWRTGHPGFNQPYNIPYHDEDDMWGDGDDATEPAVFSADRGAAVIDADMSGTLYGHIISSSTCHSRYAQMAGIQGVFEDILLRRGRQPRLVVPEWVAEQEN</sequence>
<organism evidence="1 2">
    <name type="scientific">Bombardia bombarda</name>
    <dbReference type="NCBI Taxonomy" id="252184"/>
    <lineage>
        <taxon>Eukaryota</taxon>
        <taxon>Fungi</taxon>
        <taxon>Dikarya</taxon>
        <taxon>Ascomycota</taxon>
        <taxon>Pezizomycotina</taxon>
        <taxon>Sordariomycetes</taxon>
        <taxon>Sordariomycetidae</taxon>
        <taxon>Sordariales</taxon>
        <taxon>Lasiosphaeriaceae</taxon>
        <taxon>Bombardia</taxon>
    </lineage>
</organism>
<dbReference type="AlphaFoldDB" id="A0AA39X8I3"/>
<protein>
    <submittedName>
        <fullName evidence="1">Uncharacterized protein</fullName>
    </submittedName>
</protein>